<organism evidence="1 2">
    <name type="scientific">Metabacillus hrfriensis</name>
    <dbReference type="NCBI Taxonomy" id="3048891"/>
    <lineage>
        <taxon>Bacteria</taxon>
        <taxon>Bacillati</taxon>
        <taxon>Bacillota</taxon>
        <taxon>Bacilli</taxon>
        <taxon>Bacillales</taxon>
        <taxon>Bacillaceae</taxon>
        <taxon>Metabacillus</taxon>
    </lineage>
</organism>
<sequence>MKNAWSNLAVNILIRIFMQNGCSAIFAERVHSNNEYKEENGI</sequence>
<dbReference type="EMBL" id="CP126116">
    <property type="protein sequence ID" value="WHZ57076.1"/>
    <property type="molecule type" value="Genomic_DNA"/>
</dbReference>
<accession>A0ACD4R9F7</accession>
<evidence type="ECO:0000313" key="2">
    <source>
        <dbReference type="Proteomes" id="UP001226091"/>
    </source>
</evidence>
<protein>
    <submittedName>
        <fullName evidence="1">Uncharacterized protein</fullName>
    </submittedName>
</protein>
<proteinExistence type="predicted"/>
<reference evidence="2" key="1">
    <citation type="journal article" date="2025" name="Aquaculture">
        <title>Assessment of the bioflocculant production and safety properties of Metabacillus hrfriensis sp. nov. based on phenotypic and whole-genome sequencing analysis.</title>
        <authorList>
            <person name="Zhang R."/>
            <person name="Zhao Z."/>
            <person name="Luo L."/>
            <person name="Wang S."/>
            <person name="Guo K."/>
            <person name="Xu W."/>
        </authorList>
    </citation>
    <scope>NUCLEOTIDE SEQUENCE [LARGE SCALE GENOMIC DNA]</scope>
    <source>
        <strain evidence="2">CT-WN-B3</strain>
    </source>
</reference>
<gene>
    <name evidence="1" type="ORF">QLQ22_20815</name>
</gene>
<dbReference type="Proteomes" id="UP001226091">
    <property type="component" value="Chromosome"/>
</dbReference>
<keyword evidence="2" id="KW-1185">Reference proteome</keyword>
<evidence type="ECO:0000313" key="1">
    <source>
        <dbReference type="EMBL" id="WHZ57076.1"/>
    </source>
</evidence>
<name>A0ACD4R9F7_9BACI</name>